<accession>A0A7W9W9Z3</accession>
<dbReference type="CDD" id="cd00143">
    <property type="entry name" value="PP2Cc"/>
    <property type="match status" value="1"/>
</dbReference>
<keyword evidence="2" id="KW-0812">Transmembrane</keyword>
<dbReference type="Pfam" id="PF00481">
    <property type="entry name" value="PP2C"/>
    <property type="match status" value="1"/>
</dbReference>
<sequence length="497" mass="52847">MSTLSIQLAADTHKGMRRSGNEDTFGVFAIPGYEAAFVVCDGMGGLQAGDIAANEAVRVIEATLKARLLPDSDPAQVLLAALRGANDAVNSLARPRSDDDEPTQGNEPAPSNALMGTTVVAGVVRAGTLWVAHAGDSRAYRFRSGRLERLTNDHSFVDEQVRAGNMTESEARVSRFRNMITRAIGIDAVLEPEVRQETLLPGDTILVCSDGLTTMLLDDEIAPLLAEPRGSLERQVQVLIDAANRKGGHDNITVLLVGAGGKGASEGDTAPLEKRGGGTRAPEGSRESRRRRKPAGPSTVVLMLAMLGGLAFLTLLLLALSPILRSQLAANLSGKPTTLSAPVLPDYRRLTYSDTPLRIVDSPLASRSQLALLPEGKVVFVRNSGEQVILAHPSGPEKVLVSDLKVPDKVQADMSSPDNEVYVATDPQGNIYISYAGRGVIKKLSPEGAELTRISKLDRPGALTIEPKSGDIYFIDATNHVQVLRAKLVASAKPSPK</sequence>
<dbReference type="EMBL" id="JACHGW010000008">
    <property type="protein sequence ID" value="MBB6053745.1"/>
    <property type="molecule type" value="Genomic_DNA"/>
</dbReference>
<feature type="domain" description="PPM-type phosphatase" evidence="3">
    <location>
        <begin position="5"/>
        <end position="259"/>
    </location>
</feature>
<proteinExistence type="predicted"/>
<dbReference type="Gene3D" id="2.120.10.30">
    <property type="entry name" value="TolB, C-terminal domain"/>
    <property type="match status" value="1"/>
</dbReference>
<dbReference type="AlphaFoldDB" id="A0A7W9W9Z3"/>
<dbReference type="SMART" id="SM00332">
    <property type="entry name" value="PP2Cc"/>
    <property type="match status" value="1"/>
</dbReference>
<gene>
    <name evidence="4" type="ORF">HNQ39_005587</name>
</gene>
<evidence type="ECO:0000256" key="2">
    <source>
        <dbReference type="SAM" id="Phobius"/>
    </source>
</evidence>
<keyword evidence="2" id="KW-1133">Transmembrane helix</keyword>
<dbReference type="InterPro" id="IPR036457">
    <property type="entry name" value="PPM-type-like_dom_sf"/>
</dbReference>
<dbReference type="SMART" id="SM00331">
    <property type="entry name" value="PP2C_SIG"/>
    <property type="match status" value="1"/>
</dbReference>
<feature type="region of interest" description="Disordered" evidence="1">
    <location>
        <begin position="91"/>
        <end position="114"/>
    </location>
</feature>
<dbReference type="InterPro" id="IPR001932">
    <property type="entry name" value="PPM-type_phosphatase-like_dom"/>
</dbReference>
<evidence type="ECO:0000313" key="5">
    <source>
        <dbReference type="Proteomes" id="UP000520814"/>
    </source>
</evidence>
<dbReference type="InterPro" id="IPR011042">
    <property type="entry name" value="6-blade_b-propeller_TolB-like"/>
</dbReference>
<comment type="caution">
    <text evidence="4">The sequence shown here is derived from an EMBL/GenBank/DDBJ whole genome shotgun (WGS) entry which is preliminary data.</text>
</comment>
<keyword evidence="2" id="KW-0472">Membrane</keyword>
<protein>
    <submittedName>
        <fullName evidence="4">Serine/threonine protein phosphatase PrpC</fullName>
    </submittedName>
</protein>
<dbReference type="Proteomes" id="UP000520814">
    <property type="component" value="Unassembled WGS sequence"/>
</dbReference>
<dbReference type="SUPFAM" id="SSF63829">
    <property type="entry name" value="Calcium-dependent phosphotriesterase"/>
    <property type="match status" value="1"/>
</dbReference>
<organism evidence="4 5">
    <name type="scientific">Armatimonas rosea</name>
    <dbReference type="NCBI Taxonomy" id="685828"/>
    <lineage>
        <taxon>Bacteria</taxon>
        <taxon>Bacillati</taxon>
        <taxon>Armatimonadota</taxon>
        <taxon>Armatimonadia</taxon>
        <taxon>Armatimonadales</taxon>
        <taxon>Armatimonadaceae</taxon>
        <taxon>Armatimonas</taxon>
    </lineage>
</organism>
<dbReference type="PANTHER" id="PTHR13832">
    <property type="entry name" value="PROTEIN PHOSPHATASE 2C"/>
    <property type="match status" value="1"/>
</dbReference>
<dbReference type="SUPFAM" id="SSF81606">
    <property type="entry name" value="PP2C-like"/>
    <property type="match status" value="1"/>
</dbReference>
<feature type="region of interest" description="Disordered" evidence="1">
    <location>
        <begin position="262"/>
        <end position="295"/>
    </location>
</feature>
<reference evidence="4 5" key="1">
    <citation type="submission" date="2020-08" db="EMBL/GenBank/DDBJ databases">
        <title>Genomic Encyclopedia of Type Strains, Phase IV (KMG-IV): sequencing the most valuable type-strain genomes for metagenomic binning, comparative biology and taxonomic classification.</title>
        <authorList>
            <person name="Goeker M."/>
        </authorList>
    </citation>
    <scope>NUCLEOTIDE SEQUENCE [LARGE SCALE GENOMIC DNA]</scope>
    <source>
        <strain evidence="4 5">DSM 23562</strain>
    </source>
</reference>
<dbReference type="GO" id="GO:0004722">
    <property type="term" value="F:protein serine/threonine phosphatase activity"/>
    <property type="evidence" value="ECO:0007669"/>
    <property type="project" value="InterPro"/>
</dbReference>
<name>A0A7W9W9Z3_ARMRO</name>
<dbReference type="PANTHER" id="PTHR13832:SF860">
    <property type="entry name" value="PROTEIN PHOSPHATASE PHPP"/>
    <property type="match status" value="1"/>
</dbReference>
<dbReference type="PROSITE" id="PS51746">
    <property type="entry name" value="PPM_2"/>
    <property type="match status" value="1"/>
</dbReference>
<evidence type="ECO:0000256" key="1">
    <source>
        <dbReference type="SAM" id="MobiDB-lite"/>
    </source>
</evidence>
<keyword evidence="5" id="KW-1185">Reference proteome</keyword>
<evidence type="ECO:0000313" key="4">
    <source>
        <dbReference type="EMBL" id="MBB6053745.1"/>
    </source>
</evidence>
<feature type="transmembrane region" description="Helical" evidence="2">
    <location>
        <begin position="299"/>
        <end position="320"/>
    </location>
</feature>
<evidence type="ECO:0000259" key="3">
    <source>
        <dbReference type="PROSITE" id="PS51746"/>
    </source>
</evidence>
<dbReference type="InterPro" id="IPR015655">
    <property type="entry name" value="PP2C"/>
</dbReference>
<dbReference type="Gene3D" id="3.60.40.10">
    <property type="entry name" value="PPM-type phosphatase domain"/>
    <property type="match status" value="1"/>
</dbReference>
<dbReference type="RefSeq" id="WP_184203834.1">
    <property type="nucleotide sequence ID" value="NZ_JACHGW010000008.1"/>
</dbReference>